<sequence>MLRIRPTIIALACLASACAIFAAASLHEGLLEGGKMLADWVATRWTGQQIEVVMLYAMPASLAVMALSLALIFASTLSAKKQ</sequence>
<reference evidence="3 4" key="1">
    <citation type="submission" date="2018-05" db="EMBL/GenBank/DDBJ databases">
        <title>Genomic Encyclopedia of Type Strains, Phase IV (KMG-IV): sequencing the most valuable type-strain genomes for metagenomic binning, comparative biology and taxonomic classification.</title>
        <authorList>
            <person name="Goeker M."/>
        </authorList>
    </citation>
    <scope>NUCLEOTIDE SEQUENCE [LARGE SCALE GENOMIC DNA]</scope>
    <source>
        <strain evidence="3 4">DSM 3183</strain>
    </source>
</reference>
<name>A0A2V3VCD3_9SPHN</name>
<feature type="transmembrane region" description="Helical" evidence="1">
    <location>
        <begin position="53"/>
        <end position="74"/>
    </location>
</feature>
<feature type="chain" id="PRO_5016087596" evidence="2">
    <location>
        <begin position="23"/>
        <end position="82"/>
    </location>
</feature>
<protein>
    <submittedName>
        <fullName evidence="3">Uncharacterized protein</fullName>
    </submittedName>
</protein>
<keyword evidence="1" id="KW-1133">Transmembrane helix</keyword>
<proteinExistence type="predicted"/>
<comment type="caution">
    <text evidence="3">The sequence shown here is derived from an EMBL/GenBank/DDBJ whole genome shotgun (WGS) entry which is preliminary data.</text>
</comment>
<dbReference type="PROSITE" id="PS51257">
    <property type="entry name" value="PROKAR_LIPOPROTEIN"/>
    <property type="match status" value="1"/>
</dbReference>
<keyword evidence="1" id="KW-0472">Membrane</keyword>
<feature type="signal peptide" evidence="2">
    <location>
        <begin position="1"/>
        <end position="22"/>
    </location>
</feature>
<dbReference type="AlphaFoldDB" id="A0A2V3VCD3"/>
<organism evidence="3 4">
    <name type="scientific">Blastomonas natatoria</name>
    <dbReference type="NCBI Taxonomy" id="34015"/>
    <lineage>
        <taxon>Bacteria</taxon>
        <taxon>Pseudomonadati</taxon>
        <taxon>Pseudomonadota</taxon>
        <taxon>Alphaproteobacteria</taxon>
        <taxon>Sphingomonadales</taxon>
        <taxon>Sphingomonadaceae</taxon>
        <taxon>Blastomonas</taxon>
    </lineage>
</organism>
<keyword evidence="2" id="KW-0732">Signal</keyword>
<dbReference type="Proteomes" id="UP000248014">
    <property type="component" value="Unassembled WGS sequence"/>
</dbReference>
<dbReference type="EMBL" id="QJJM01000001">
    <property type="protein sequence ID" value="PXW79433.1"/>
    <property type="molecule type" value="Genomic_DNA"/>
</dbReference>
<dbReference type="OrthoDB" id="9958598at2"/>
<keyword evidence="1" id="KW-0812">Transmembrane</keyword>
<evidence type="ECO:0000256" key="2">
    <source>
        <dbReference type="SAM" id="SignalP"/>
    </source>
</evidence>
<evidence type="ECO:0000313" key="3">
    <source>
        <dbReference type="EMBL" id="PXW79433.1"/>
    </source>
</evidence>
<accession>A0A2V3VCD3</accession>
<keyword evidence="4" id="KW-1185">Reference proteome</keyword>
<gene>
    <name evidence="3" type="ORF">C7451_101501</name>
</gene>
<evidence type="ECO:0000256" key="1">
    <source>
        <dbReference type="SAM" id="Phobius"/>
    </source>
</evidence>
<evidence type="ECO:0000313" key="4">
    <source>
        <dbReference type="Proteomes" id="UP000248014"/>
    </source>
</evidence>
<dbReference type="RefSeq" id="WP_146215270.1">
    <property type="nucleotide sequence ID" value="NZ_QJJM01000001.1"/>
</dbReference>